<organism evidence="4 5">
    <name type="scientific">Flavobacterium agrisoli</name>
    <dbReference type="NCBI Taxonomy" id="2793066"/>
    <lineage>
        <taxon>Bacteria</taxon>
        <taxon>Pseudomonadati</taxon>
        <taxon>Bacteroidota</taxon>
        <taxon>Flavobacteriia</taxon>
        <taxon>Flavobacteriales</taxon>
        <taxon>Flavobacteriaceae</taxon>
        <taxon>Flavobacterium</taxon>
    </lineage>
</organism>
<dbReference type="Gene3D" id="2.20.200.10">
    <property type="entry name" value="Outer membrane efflux proteins (OEP)"/>
    <property type="match status" value="1"/>
</dbReference>
<dbReference type="Gene3D" id="1.20.1600.10">
    <property type="entry name" value="Outer membrane efflux proteins (OEP)"/>
    <property type="match status" value="1"/>
</dbReference>
<dbReference type="InterPro" id="IPR003423">
    <property type="entry name" value="OMP_efflux"/>
</dbReference>
<evidence type="ECO:0000313" key="5">
    <source>
        <dbReference type="Proteomes" id="UP000609172"/>
    </source>
</evidence>
<evidence type="ECO:0000313" key="4">
    <source>
        <dbReference type="EMBL" id="MBK0369690.1"/>
    </source>
</evidence>
<keyword evidence="2" id="KW-1134">Transmembrane beta strand</keyword>
<name>A0A934UJR4_9FLAO</name>
<dbReference type="SUPFAM" id="SSF56954">
    <property type="entry name" value="Outer membrane efflux proteins (OEP)"/>
    <property type="match status" value="1"/>
</dbReference>
<keyword evidence="2" id="KW-0472">Membrane</keyword>
<comment type="subcellular location">
    <subcellularLocation>
        <location evidence="2">Cell membrane</location>
        <topology evidence="2">Lipid-anchor</topology>
    </subcellularLocation>
</comment>
<dbReference type="Proteomes" id="UP000609172">
    <property type="component" value="Unassembled WGS sequence"/>
</dbReference>
<evidence type="ECO:0000256" key="1">
    <source>
        <dbReference type="ARBA" id="ARBA00007613"/>
    </source>
</evidence>
<keyword evidence="2" id="KW-0812">Transmembrane</keyword>
<dbReference type="PANTHER" id="PTHR30203">
    <property type="entry name" value="OUTER MEMBRANE CATION EFFLUX PROTEIN"/>
    <property type="match status" value="1"/>
</dbReference>
<protein>
    <submittedName>
        <fullName evidence="4">TolC family protein</fullName>
    </submittedName>
</protein>
<reference evidence="4" key="1">
    <citation type="submission" date="2020-12" db="EMBL/GenBank/DDBJ databases">
        <title>Bacterial novel species Flavobacterium sp. SE-1-e isolated from soil.</title>
        <authorList>
            <person name="Jung H.-Y."/>
        </authorList>
    </citation>
    <scope>NUCLEOTIDE SEQUENCE</scope>
    <source>
        <strain evidence="4">SE-1-e</strain>
    </source>
</reference>
<evidence type="ECO:0000256" key="3">
    <source>
        <dbReference type="SAM" id="Coils"/>
    </source>
</evidence>
<dbReference type="GO" id="GO:0005886">
    <property type="term" value="C:plasma membrane"/>
    <property type="evidence" value="ECO:0007669"/>
    <property type="project" value="UniProtKB-SubCell"/>
</dbReference>
<dbReference type="EMBL" id="JAEHFV010000002">
    <property type="protein sequence ID" value="MBK0369690.1"/>
    <property type="molecule type" value="Genomic_DNA"/>
</dbReference>
<sequence length="484" mass="54710">MNKSIFKYIKIRWSLLAITLTFIVLQSCVPTKEIREENKSLPKNFDNVTVGDTLNSAHIKWKEFFNDTHLVALIDTALVNNQELNIMLQQVDIAQNEIKARKGEYLPFVGIQAGAEVEKVGRYTSQGANDANTEIRPGKEFPDPLPNYTVGAYASWELDVWNKLHNSKKAAAMEYLSTVEGKNFMVTNLIAEIADSYFELEALDNKLAILKQNLELQNNGLKIIRLQKEAAKATELGVQRLEAEVFKNNSELYNVQQEIVETENKINFLIGRSPQHIDRDSDDFIEKNVGSLNVGIPSQLLVNRPDIRRAEFELQAAKLDTKVARANFYPSFTLRAGVGLEAFSLKFITETPASLLYGIAGDMVAPLINRNAIKAEYYNANDRQLQAIFDYEKTILNAHIEVLNGMSKIDNLNKSYQQKEHQVTALTQSIELTNQLFSAARADYMEVLLTQRDALESKLQLVETKKDQLNARINLYKSLGGGWN</sequence>
<accession>A0A934UJR4</accession>
<dbReference type="PROSITE" id="PS51257">
    <property type="entry name" value="PROKAR_LIPOPROTEIN"/>
    <property type="match status" value="1"/>
</dbReference>
<comment type="similarity">
    <text evidence="1 2">Belongs to the outer membrane factor (OMF) (TC 1.B.17) family.</text>
</comment>
<dbReference type="GO" id="GO:0015562">
    <property type="term" value="F:efflux transmembrane transporter activity"/>
    <property type="evidence" value="ECO:0007669"/>
    <property type="project" value="InterPro"/>
</dbReference>
<proteinExistence type="inferred from homology"/>
<dbReference type="NCBIfam" id="TIGR01845">
    <property type="entry name" value="outer_NodT"/>
    <property type="match status" value="1"/>
</dbReference>
<dbReference type="PANTHER" id="PTHR30203:SF30">
    <property type="entry name" value="OUTER MEMBRANE PROTEIN-RELATED"/>
    <property type="match status" value="1"/>
</dbReference>
<dbReference type="RefSeq" id="WP_200105606.1">
    <property type="nucleotide sequence ID" value="NZ_JAEHFV010000002.1"/>
</dbReference>
<dbReference type="InterPro" id="IPR010131">
    <property type="entry name" value="MdtP/NodT-like"/>
</dbReference>
<evidence type="ECO:0000256" key="2">
    <source>
        <dbReference type="RuleBase" id="RU362097"/>
    </source>
</evidence>
<feature type="coiled-coil region" evidence="3">
    <location>
        <begin position="409"/>
        <end position="472"/>
    </location>
</feature>
<keyword evidence="3" id="KW-0175">Coiled coil</keyword>
<keyword evidence="2" id="KW-0449">Lipoprotein</keyword>
<keyword evidence="5" id="KW-1185">Reference proteome</keyword>
<comment type="caution">
    <text evidence="4">The sequence shown here is derived from an EMBL/GenBank/DDBJ whole genome shotgun (WGS) entry which is preliminary data.</text>
</comment>
<keyword evidence="2" id="KW-0564">Palmitate</keyword>
<dbReference type="AlphaFoldDB" id="A0A934UJR4"/>
<dbReference type="Pfam" id="PF02321">
    <property type="entry name" value="OEP"/>
    <property type="match status" value="2"/>
</dbReference>
<gene>
    <name evidence="4" type="ORF">I5M07_07540</name>
</gene>